<sequence length="641" mass="70168">MKKLILAALLLIAPCARAMPILTGGLIQSINSDRAIYSQGATATVTVTLHNTLQSSFSGRLTANITGRGSQIGAPITVVVNSIPVGATQTVTLSIPVPQNGDYRGYLVDIAASGSAGVVDEQTTALDVSPDWTTYPRQCWLTATWTGWPYHSPQVTSSPEANAADFNAWHCNNLQFFNMIYRWHRPYVDSMVYVNGDQLTQDQRLIMRSIGAAHNLGMGTLAYIPMYSVNSDAVQPNFLNDGSGVQLQWGMFLNYTCGGACKLTDMASFGGGSAATSSIGLMDPTNTNWQAYWAQQVSLWLKKYGFDGVFIDTYGTQPQLYNFQGHGIDYSHMLSGFTNMAVSALNAPVVLNGAASWLEQDQATNSHEAYHFREVWDHPDDITSYDGFHTLSRNVWSWANRKPHNVGLDWDMGLDKALGNQSQCQSAPLTKCTFGLPGALYLEASIMASGAHHNWLTDGDRFISNDDYPFWMTVGTTPAFIQAEYDYQTFGVAYEKLLRDNVSDSTNTHSAVTGVSSNITATAGNVWQLEFHRSGFDILHLINFTSMNATQMGDVQDPNGNYPAAAMQSNINVKMYRTGTGSIGNLYVASPDINHGKPQQLNYTSGSDAGGWYISFTVPTLKYWDMIWLENGTGNSDYASP</sequence>
<dbReference type="Proteomes" id="UP000320772">
    <property type="component" value="Unassembled WGS sequence"/>
</dbReference>
<dbReference type="Gene3D" id="2.60.40.10">
    <property type="entry name" value="Immunoglobulins"/>
    <property type="match status" value="1"/>
</dbReference>
<evidence type="ECO:0008006" key="6">
    <source>
        <dbReference type="Google" id="ProtNLM"/>
    </source>
</evidence>
<dbReference type="InterPro" id="IPR013783">
    <property type="entry name" value="Ig-like_fold"/>
</dbReference>
<evidence type="ECO:0000256" key="3">
    <source>
        <dbReference type="SAM" id="SignalP"/>
    </source>
</evidence>
<dbReference type="InterPro" id="IPR017853">
    <property type="entry name" value="GH"/>
</dbReference>
<organism evidence="4 5">
    <name type="scientific">Gluconobacter roseus NBRC 3990</name>
    <dbReference type="NCBI Taxonomy" id="1307950"/>
    <lineage>
        <taxon>Bacteria</taxon>
        <taxon>Pseudomonadati</taxon>
        <taxon>Pseudomonadota</taxon>
        <taxon>Alphaproteobacteria</taxon>
        <taxon>Acetobacterales</taxon>
        <taxon>Acetobacteraceae</taxon>
        <taxon>Gluconobacter</taxon>
    </lineage>
</organism>
<keyword evidence="5" id="KW-1185">Reference proteome</keyword>
<dbReference type="Gene3D" id="3.20.20.80">
    <property type="entry name" value="Glycosidases"/>
    <property type="match status" value="1"/>
</dbReference>
<comment type="caution">
    <text evidence="4">The sequence shown here is derived from an EMBL/GenBank/DDBJ whole genome shotgun (WGS) entry which is preliminary data.</text>
</comment>
<dbReference type="InterPro" id="IPR013780">
    <property type="entry name" value="Glyco_hydro_b"/>
</dbReference>
<keyword evidence="2 3" id="KW-0732">Signal</keyword>
<proteinExistence type="inferred from homology"/>
<dbReference type="AlphaFoldDB" id="A0A4Y3M5M6"/>
<protein>
    <recommendedName>
        <fullName evidence="6">Dextranase</fullName>
    </recommendedName>
</protein>
<accession>A0A4Y3M5M6</accession>
<gene>
    <name evidence="4" type="ORF">GRO01_15110</name>
</gene>
<dbReference type="Gene3D" id="2.60.40.1180">
    <property type="entry name" value="Golgi alpha-mannosidase II"/>
    <property type="match status" value="1"/>
</dbReference>
<comment type="similarity">
    <text evidence="1">Belongs to the glycosyl hydrolase 66 family.</text>
</comment>
<reference evidence="4 5" key="1">
    <citation type="submission" date="2019-06" db="EMBL/GenBank/DDBJ databases">
        <title>Whole genome shotgun sequence of Gluconobacter roseus NBRC 3990.</title>
        <authorList>
            <person name="Hosoyama A."/>
            <person name="Uohara A."/>
            <person name="Ohji S."/>
            <person name="Ichikawa N."/>
        </authorList>
    </citation>
    <scope>NUCLEOTIDE SEQUENCE [LARGE SCALE GENOMIC DNA]</scope>
    <source>
        <strain evidence="4 5">NBRC 3990</strain>
    </source>
</reference>
<evidence type="ECO:0000256" key="1">
    <source>
        <dbReference type="ARBA" id="ARBA00010837"/>
    </source>
</evidence>
<dbReference type="EMBL" id="BJLY01000002">
    <property type="protein sequence ID" value="GEB03935.1"/>
    <property type="molecule type" value="Genomic_DNA"/>
</dbReference>
<evidence type="ECO:0000256" key="2">
    <source>
        <dbReference type="ARBA" id="ARBA00022729"/>
    </source>
</evidence>
<dbReference type="Pfam" id="PF13199">
    <property type="entry name" value="Glyco_hydro_66"/>
    <property type="match status" value="1"/>
</dbReference>
<dbReference type="InterPro" id="IPR025092">
    <property type="entry name" value="Glyco_hydro_66"/>
</dbReference>
<evidence type="ECO:0000313" key="5">
    <source>
        <dbReference type="Proteomes" id="UP000320772"/>
    </source>
</evidence>
<dbReference type="STRING" id="586239.AD943_08735"/>
<feature type="signal peptide" evidence="3">
    <location>
        <begin position="1"/>
        <end position="18"/>
    </location>
</feature>
<feature type="chain" id="PRO_5023022764" description="Dextranase" evidence="3">
    <location>
        <begin position="19"/>
        <end position="641"/>
    </location>
</feature>
<evidence type="ECO:0000313" key="4">
    <source>
        <dbReference type="EMBL" id="GEB03935.1"/>
    </source>
</evidence>
<dbReference type="RefSeq" id="WP_062509909.1">
    <property type="nucleotide sequence ID" value="NZ_BAQZ01000003.1"/>
</dbReference>
<dbReference type="SUPFAM" id="SSF51445">
    <property type="entry name" value="(Trans)glycosidases"/>
    <property type="match status" value="1"/>
</dbReference>
<name>A0A4Y3M5M6_9PROT</name>